<reference evidence="13 14" key="1">
    <citation type="submission" date="2024-04" db="EMBL/GenBank/DDBJ databases">
        <title>Draft genome sequence of Pseudophaeobacter arcticus NBRC 116598.</title>
        <authorList>
            <person name="Miyakawa T."/>
            <person name="Kusuya Y."/>
            <person name="Miura T."/>
        </authorList>
    </citation>
    <scope>NUCLEOTIDE SEQUENCE [LARGE SCALE GENOMIC DNA]</scope>
    <source>
        <strain evidence="13 14">SU-CL00105</strain>
    </source>
</reference>
<dbReference type="RefSeq" id="WP_353399205.1">
    <property type="nucleotide sequence ID" value="NZ_BAABWU010000006.1"/>
</dbReference>
<proteinExistence type="inferred from homology"/>
<dbReference type="PROSITE" id="PS52015">
    <property type="entry name" value="TONB_CTD"/>
    <property type="match status" value="1"/>
</dbReference>
<dbReference type="EMBL" id="BAABWU010000006">
    <property type="protein sequence ID" value="GAA6196405.1"/>
    <property type="molecule type" value="Genomic_DNA"/>
</dbReference>
<gene>
    <name evidence="13" type="ORF">NBRC116598_18490</name>
</gene>
<comment type="caution">
    <text evidence="13">The sequence shown here is derived from an EMBL/GenBank/DDBJ whole genome shotgun (WGS) entry which is preliminary data.</text>
</comment>
<evidence type="ECO:0000256" key="3">
    <source>
        <dbReference type="ARBA" id="ARBA00022448"/>
    </source>
</evidence>
<keyword evidence="5" id="KW-0997">Cell inner membrane</keyword>
<keyword evidence="7" id="KW-0653">Protein transport</keyword>
<dbReference type="InterPro" id="IPR051045">
    <property type="entry name" value="TonB-dependent_transducer"/>
</dbReference>
<evidence type="ECO:0000256" key="4">
    <source>
        <dbReference type="ARBA" id="ARBA00022475"/>
    </source>
</evidence>
<keyword evidence="4" id="KW-1003">Cell membrane</keyword>
<keyword evidence="11" id="KW-0732">Signal</keyword>
<feature type="chain" id="PRO_5047241727" evidence="11">
    <location>
        <begin position="26"/>
        <end position="280"/>
    </location>
</feature>
<evidence type="ECO:0000256" key="5">
    <source>
        <dbReference type="ARBA" id="ARBA00022519"/>
    </source>
</evidence>
<dbReference type="InterPro" id="IPR006260">
    <property type="entry name" value="TonB/TolA_C"/>
</dbReference>
<protein>
    <submittedName>
        <fullName evidence="13">Energy transducer TonB</fullName>
    </submittedName>
</protein>
<name>A0ABQ0AKP1_9RHOB</name>
<keyword evidence="9" id="KW-0472">Membrane</keyword>
<evidence type="ECO:0000256" key="9">
    <source>
        <dbReference type="ARBA" id="ARBA00023136"/>
    </source>
</evidence>
<sequence length="280" mass="29035">MKRTAEITLFAGLAALIHVSLFASAPKSGVQSSGAGGEAMVSIEAASATVAEMVEAWERPPPRPQMVKPDLEQPRTPTDAPQMPQFELADAPRAAVLVALQEPEEADVVEIDQSTPPPPPPPEPEPKPEPKPRPKPAPKPVETPPTAQTSNQTSAGRAAQRAAGSGGGAQAGAAGGATTATSSAGQRAKLQSIWGAKIRSRIERRKRYPSGTRGSGRVVLRITVAANGTLVNYRVAKSSGVAAFDQAALKAVSRAGKFPKAPKGIGASQFTFNLPMSFAK</sequence>
<evidence type="ECO:0000313" key="14">
    <source>
        <dbReference type="Proteomes" id="UP001441944"/>
    </source>
</evidence>
<feature type="signal peptide" evidence="11">
    <location>
        <begin position="1"/>
        <end position="25"/>
    </location>
</feature>
<evidence type="ECO:0000256" key="6">
    <source>
        <dbReference type="ARBA" id="ARBA00022692"/>
    </source>
</evidence>
<dbReference type="Proteomes" id="UP001441944">
    <property type="component" value="Unassembled WGS sequence"/>
</dbReference>
<evidence type="ECO:0000313" key="13">
    <source>
        <dbReference type="EMBL" id="GAA6196405.1"/>
    </source>
</evidence>
<feature type="domain" description="TonB C-terminal" evidence="12">
    <location>
        <begin position="193"/>
        <end position="280"/>
    </location>
</feature>
<keyword evidence="14" id="KW-1185">Reference proteome</keyword>
<dbReference type="PANTHER" id="PTHR33446">
    <property type="entry name" value="PROTEIN TONB-RELATED"/>
    <property type="match status" value="1"/>
</dbReference>
<evidence type="ECO:0000256" key="1">
    <source>
        <dbReference type="ARBA" id="ARBA00004383"/>
    </source>
</evidence>
<keyword evidence="8" id="KW-1133">Transmembrane helix</keyword>
<feature type="region of interest" description="Disordered" evidence="10">
    <location>
        <begin position="58"/>
        <end position="83"/>
    </location>
</feature>
<comment type="subcellular location">
    <subcellularLocation>
        <location evidence="1">Cell inner membrane</location>
        <topology evidence="1">Single-pass membrane protein</topology>
        <orientation evidence="1">Periplasmic side</orientation>
    </subcellularLocation>
</comment>
<feature type="compositionally biased region" description="Low complexity" evidence="10">
    <location>
        <begin position="152"/>
        <end position="163"/>
    </location>
</feature>
<keyword evidence="3" id="KW-0813">Transport</keyword>
<organism evidence="13 14">
    <name type="scientific">Pseudophaeobacter arcticus</name>
    <dbReference type="NCBI Taxonomy" id="385492"/>
    <lineage>
        <taxon>Bacteria</taxon>
        <taxon>Pseudomonadati</taxon>
        <taxon>Pseudomonadota</taxon>
        <taxon>Alphaproteobacteria</taxon>
        <taxon>Rhodobacterales</taxon>
        <taxon>Paracoccaceae</taxon>
        <taxon>Pseudophaeobacter</taxon>
    </lineage>
</organism>
<feature type="compositionally biased region" description="Gly residues" evidence="10">
    <location>
        <begin position="164"/>
        <end position="175"/>
    </location>
</feature>
<evidence type="ECO:0000256" key="10">
    <source>
        <dbReference type="SAM" id="MobiDB-lite"/>
    </source>
</evidence>
<feature type="compositionally biased region" description="Low complexity" evidence="10">
    <location>
        <begin position="176"/>
        <end position="188"/>
    </location>
</feature>
<dbReference type="SUPFAM" id="SSF74653">
    <property type="entry name" value="TolA/TonB C-terminal domain"/>
    <property type="match status" value="1"/>
</dbReference>
<evidence type="ECO:0000259" key="12">
    <source>
        <dbReference type="PROSITE" id="PS52015"/>
    </source>
</evidence>
<evidence type="ECO:0000256" key="2">
    <source>
        <dbReference type="ARBA" id="ARBA00006555"/>
    </source>
</evidence>
<evidence type="ECO:0000256" key="11">
    <source>
        <dbReference type="SAM" id="SignalP"/>
    </source>
</evidence>
<dbReference type="Pfam" id="PF13103">
    <property type="entry name" value="TonB_2"/>
    <property type="match status" value="1"/>
</dbReference>
<comment type="similarity">
    <text evidence="2">Belongs to the TonB family.</text>
</comment>
<dbReference type="PANTHER" id="PTHR33446:SF13">
    <property type="entry name" value="TONB PROTEIN"/>
    <property type="match status" value="1"/>
</dbReference>
<evidence type="ECO:0000256" key="8">
    <source>
        <dbReference type="ARBA" id="ARBA00022989"/>
    </source>
</evidence>
<feature type="region of interest" description="Disordered" evidence="10">
    <location>
        <begin position="108"/>
        <end position="188"/>
    </location>
</feature>
<dbReference type="NCBIfam" id="TIGR01352">
    <property type="entry name" value="tonB_Cterm"/>
    <property type="match status" value="1"/>
</dbReference>
<dbReference type="InterPro" id="IPR037682">
    <property type="entry name" value="TonB_C"/>
</dbReference>
<keyword evidence="6" id="KW-0812">Transmembrane</keyword>
<accession>A0ABQ0AKP1</accession>
<evidence type="ECO:0000256" key="7">
    <source>
        <dbReference type="ARBA" id="ARBA00022927"/>
    </source>
</evidence>
<dbReference type="Gene3D" id="3.30.1150.10">
    <property type="match status" value="1"/>
</dbReference>